<evidence type="ECO:0000256" key="6">
    <source>
        <dbReference type="ARBA" id="ARBA00022840"/>
    </source>
</evidence>
<protein>
    <submittedName>
        <fullName evidence="9">Peptide/nickel transport system ATP-binding protein</fullName>
    </submittedName>
</protein>
<dbReference type="GO" id="GO:0015833">
    <property type="term" value="P:peptide transport"/>
    <property type="evidence" value="ECO:0007669"/>
    <property type="project" value="InterPro"/>
</dbReference>
<dbReference type="EMBL" id="FUXI01000019">
    <property type="protein sequence ID" value="SJZ87562.1"/>
    <property type="molecule type" value="Genomic_DNA"/>
</dbReference>
<evidence type="ECO:0000256" key="2">
    <source>
        <dbReference type="ARBA" id="ARBA00005417"/>
    </source>
</evidence>
<evidence type="ECO:0000313" key="9">
    <source>
        <dbReference type="EMBL" id="SJZ87562.1"/>
    </source>
</evidence>
<dbReference type="PANTHER" id="PTHR43297:SF2">
    <property type="entry name" value="DIPEPTIDE TRANSPORT ATP-BINDING PROTEIN DPPD"/>
    <property type="match status" value="1"/>
</dbReference>
<name>A0A1T4P7X7_9ENTE</name>
<dbReference type="InterPro" id="IPR013563">
    <property type="entry name" value="Oligopep_ABC_C"/>
</dbReference>
<comment type="subcellular location">
    <subcellularLocation>
        <location evidence="1">Cell membrane</location>
        <topology evidence="1">Peripheral membrane protein</topology>
    </subcellularLocation>
</comment>
<evidence type="ECO:0000256" key="7">
    <source>
        <dbReference type="ARBA" id="ARBA00023136"/>
    </source>
</evidence>
<organism evidence="9 10">
    <name type="scientific">Pilibacter termitis</name>
    <dbReference type="NCBI Taxonomy" id="263852"/>
    <lineage>
        <taxon>Bacteria</taxon>
        <taxon>Bacillati</taxon>
        <taxon>Bacillota</taxon>
        <taxon>Bacilli</taxon>
        <taxon>Lactobacillales</taxon>
        <taxon>Enterococcaceae</taxon>
        <taxon>Pilibacter</taxon>
    </lineage>
</organism>
<keyword evidence="10" id="KW-1185">Reference proteome</keyword>
<keyword evidence="4" id="KW-1003">Cell membrane</keyword>
<sequence length="360" mass="40898">MFLEGSKFMPEDKQILEVQNLHLGFRIKDDYYDAVDDVSFTLEKNEILAIVGESGCGKSTLATAIMGLHDPLHSRVSGHILFDNQDLTQLNETLYNNIRGNKIGMIFQDPLSALNPLMRISDQISESLSYHRKELTKEQRYDRAIELLEQVGIPNPARVARQYPHELSGGMRQRVIIAIAIAAKPSIIIADEPTTALDVTIQAQILDLLRELQKETGAAIILITHDLGVVAETADKVGVMYAGQFVEYATVEQLFNNPKHPYTRSLLNSIPQEDSEQEELHVIEGIVPSLKNLPRKGCRFAPRITWIDESEHEEDPQLHEVEENHFVRCTCYKHFHFKDADVEELEHRKEIAKELAKEEV</sequence>
<dbReference type="InterPro" id="IPR027417">
    <property type="entry name" value="P-loop_NTPase"/>
</dbReference>
<keyword evidence="7" id="KW-0472">Membrane</keyword>
<dbReference type="CDD" id="cd03257">
    <property type="entry name" value="ABC_NikE_OppD_transporters"/>
    <property type="match status" value="1"/>
</dbReference>
<comment type="similarity">
    <text evidence="2">Belongs to the ABC transporter superfamily.</text>
</comment>
<dbReference type="GO" id="GO:0005524">
    <property type="term" value="F:ATP binding"/>
    <property type="evidence" value="ECO:0007669"/>
    <property type="project" value="UniProtKB-KW"/>
</dbReference>
<proteinExistence type="inferred from homology"/>
<evidence type="ECO:0000313" key="10">
    <source>
        <dbReference type="Proteomes" id="UP000190328"/>
    </source>
</evidence>
<dbReference type="SUPFAM" id="SSF52540">
    <property type="entry name" value="P-loop containing nucleoside triphosphate hydrolases"/>
    <property type="match status" value="1"/>
</dbReference>
<dbReference type="InterPro" id="IPR003593">
    <property type="entry name" value="AAA+_ATPase"/>
</dbReference>
<dbReference type="Proteomes" id="UP000190328">
    <property type="component" value="Unassembled WGS sequence"/>
</dbReference>
<dbReference type="STRING" id="263852.SAMN02745116_01685"/>
<evidence type="ECO:0000256" key="4">
    <source>
        <dbReference type="ARBA" id="ARBA00022475"/>
    </source>
</evidence>
<evidence type="ECO:0000259" key="8">
    <source>
        <dbReference type="PROSITE" id="PS50893"/>
    </source>
</evidence>
<accession>A0A1T4P7X7</accession>
<dbReference type="Pfam" id="PF00005">
    <property type="entry name" value="ABC_tran"/>
    <property type="match status" value="1"/>
</dbReference>
<dbReference type="NCBIfam" id="TIGR01727">
    <property type="entry name" value="oligo_HPY"/>
    <property type="match status" value="1"/>
</dbReference>
<gene>
    <name evidence="9" type="ORF">SAMN02745116_01685</name>
</gene>
<dbReference type="PROSITE" id="PS50893">
    <property type="entry name" value="ABC_TRANSPORTER_2"/>
    <property type="match status" value="1"/>
</dbReference>
<evidence type="ECO:0000256" key="3">
    <source>
        <dbReference type="ARBA" id="ARBA00022448"/>
    </source>
</evidence>
<dbReference type="InterPro" id="IPR003439">
    <property type="entry name" value="ABC_transporter-like_ATP-bd"/>
</dbReference>
<feature type="domain" description="ABC transporter" evidence="8">
    <location>
        <begin position="16"/>
        <end position="267"/>
    </location>
</feature>
<dbReference type="InterPro" id="IPR017871">
    <property type="entry name" value="ABC_transporter-like_CS"/>
</dbReference>
<dbReference type="InterPro" id="IPR050388">
    <property type="entry name" value="ABC_Ni/Peptide_Import"/>
</dbReference>
<dbReference type="Pfam" id="PF08352">
    <property type="entry name" value="oligo_HPY"/>
    <property type="match status" value="1"/>
</dbReference>
<dbReference type="RefSeq" id="WP_200806721.1">
    <property type="nucleotide sequence ID" value="NZ_FUXI01000019.1"/>
</dbReference>
<dbReference type="PROSITE" id="PS00211">
    <property type="entry name" value="ABC_TRANSPORTER_1"/>
    <property type="match status" value="1"/>
</dbReference>
<keyword evidence="5" id="KW-0547">Nucleotide-binding</keyword>
<dbReference type="GO" id="GO:0005886">
    <property type="term" value="C:plasma membrane"/>
    <property type="evidence" value="ECO:0007669"/>
    <property type="project" value="UniProtKB-SubCell"/>
</dbReference>
<evidence type="ECO:0000256" key="1">
    <source>
        <dbReference type="ARBA" id="ARBA00004202"/>
    </source>
</evidence>
<dbReference type="AlphaFoldDB" id="A0A1T4P7X7"/>
<keyword evidence="3" id="KW-0813">Transport</keyword>
<reference evidence="9 10" key="1">
    <citation type="submission" date="2017-02" db="EMBL/GenBank/DDBJ databases">
        <authorList>
            <person name="Peterson S.W."/>
        </authorList>
    </citation>
    <scope>NUCLEOTIDE SEQUENCE [LARGE SCALE GENOMIC DNA]</scope>
    <source>
        <strain evidence="9 10">ATCC BAA-1030</strain>
    </source>
</reference>
<keyword evidence="6 9" id="KW-0067">ATP-binding</keyword>
<dbReference type="PANTHER" id="PTHR43297">
    <property type="entry name" value="OLIGOPEPTIDE TRANSPORT ATP-BINDING PROTEIN APPD"/>
    <property type="match status" value="1"/>
</dbReference>
<dbReference type="Gene3D" id="3.40.50.300">
    <property type="entry name" value="P-loop containing nucleotide triphosphate hydrolases"/>
    <property type="match status" value="1"/>
</dbReference>
<evidence type="ECO:0000256" key="5">
    <source>
        <dbReference type="ARBA" id="ARBA00022741"/>
    </source>
</evidence>
<dbReference type="SMART" id="SM00382">
    <property type="entry name" value="AAA"/>
    <property type="match status" value="1"/>
</dbReference>
<dbReference type="FunFam" id="3.40.50.300:FF:000016">
    <property type="entry name" value="Oligopeptide ABC transporter ATP-binding component"/>
    <property type="match status" value="1"/>
</dbReference>
<dbReference type="GO" id="GO:0016887">
    <property type="term" value="F:ATP hydrolysis activity"/>
    <property type="evidence" value="ECO:0007669"/>
    <property type="project" value="InterPro"/>
</dbReference>